<organism evidence="2 3">
    <name type="scientific">Meristemomyces frigidus</name>
    <dbReference type="NCBI Taxonomy" id="1508187"/>
    <lineage>
        <taxon>Eukaryota</taxon>
        <taxon>Fungi</taxon>
        <taxon>Dikarya</taxon>
        <taxon>Ascomycota</taxon>
        <taxon>Pezizomycotina</taxon>
        <taxon>Dothideomycetes</taxon>
        <taxon>Dothideomycetidae</taxon>
        <taxon>Mycosphaerellales</taxon>
        <taxon>Teratosphaeriaceae</taxon>
        <taxon>Meristemomyces</taxon>
    </lineage>
</organism>
<reference evidence="2" key="1">
    <citation type="submission" date="2023-08" db="EMBL/GenBank/DDBJ databases">
        <title>Black Yeasts Isolated from many extreme environments.</title>
        <authorList>
            <person name="Coleine C."/>
            <person name="Stajich J.E."/>
            <person name="Selbmann L."/>
        </authorList>
    </citation>
    <scope>NUCLEOTIDE SEQUENCE</scope>
    <source>
        <strain evidence="2">CCFEE 5401</strain>
    </source>
</reference>
<dbReference type="Proteomes" id="UP001310890">
    <property type="component" value="Unassembled WGS sequence"/>
</dbReference>
<feature type="region of interest" description="Disordered" evidence="1">
    <location>
        <begin position="191"/>
        <end position="215"/>
    </location>
</feature>
<evidence type="ECO:0000313" key="3">
    <source>
        <dbReference type="Proteomes" id="UP001310890"/>
    </source>
</evidence>
<sequence>MVVKKATIKQAKADYKTRGRPSLSDLEKRQLERSIQLDRRAWGIQEREKRKAEATLKKKQERERLELGRRRVVQMGSQRRCDRFGYKSSQFHLKRFFGCGGAKRDSEEAVAVEDEGFGDEGLDDDTLLEALGSPSCERESEVVQVELDISQTVKPPIIKISTTNVDKSADREVEDVCDFWDELESSTQIARELDDGEDQPQKQQTPSAERAPMLRGGTVTIDFARPISGVTIPATKGTTIAADRKLMPPPALPQKCHFPAVRVMNPPHKTSFIAPQLPPPIPAVNAVHPSFSLSELENFVDDDLQLTQMAPG</sequence>
<evidence type="ECO:0000313" key="2">
    <source>
        <dbReference type="EMBL" id="KAK5110575.1"/>
    </source>
</evidence>
<name>A0AAN7TD82_9PEZI</name>
<accession>A0AAN7TD82</accession>
<protein>
    <submittedName>
        <fullName evidence="2">Uncharacterized protein</fullName>
    </submittedName>
</protein>
<comment type="caution">
    <text evidence="2">The sequence shown here is derived from an EMBL/GenBank/DDBJ whole genome shotgun (WGS) entry which is preliminary data.</text>
</comment>
<evidence type="ECO:0000256" key="1">
    <source>
        <dbReference type="SAM" id="MobiDB-lite"/>
    </source>
</evidence>
<dbReference type="EMBL" id="JAVRRL010000048">
    <property type="protein sequence ID" value="KAK5110575.1"/>
    <property type="molecule type" value="Genomic_DNA"/>
</dbReference>
<dbReference type="AlphaFoldDB" id="A0AAN7TD82"/>
<proteinExistence type="predicted"/>
<gene>
    <name evidence="2" type="ORF">LTR62_005768</name>
</gene>
<feature type="region of interest" description="Disordered" evidence="1">
    <location>
        <begin position="1"/>
        <end position="27"/>
    </location>
</feature>